<dbReference type="InParanoid" id="A0A074YPS8"/>
<evidence type="ECO:0000256" key="4">
    <source>
        <dbReference type="ARBA" id="ARBA00023163"/>
    </source>
</evidence>
<dbReference type="GO" id="GO:0000124">
    <property type="term" value="C:SAGA complex"/>
    <property type="evidence" value="ECO:0007669"/>
    <property type="project" value="InterPro"/>
</dbReference>
<dbReference type="OrthoDB" id="2193432at2759"/>
<gene>
    <name evidence="8" type="ORF">AUEXF2481DRAFT_1283</name>
</gene>
<dbReference type="InterPro" id="IPR009072">
    <property type="entry name" value="Histone-fold"/>
</dbReference>
<evidence type="ECO:0000259" key="7">
    <source>
        <dbReference type="Pfam" id="PF03847"/>
    </source>
</evidence>
<feature type="compositionally biased region" description="Low complexity" evidence="6">
    <location>
        <begin position="400"/>
        <end position="414"/>
    </location>
</feature>
<dbReference type="GO" id="GO:0017025">
    <property type="term" value="F:TBP-class protein binding"/>
    <property type="evidence" value="ECO:0007669"/>
    <property type="project" value="TreeGrafter"/>
</dbReference>
<feature type="domain" description="Transcription initiation factor TFIID subunit 12" evidence="7">
    <location>
        <begin position="488"/>
        <end position="558"/>
    </location>
</feature>
<dbReference type="Pfam" id="PF03847">
    <property type="entry name" value="TFIID_20kDa"/>
    <property type="match status" value="1"/>
</dbReference>
<keyword evidence="3" id="KW-0805">Transcription regulation</keyword>
<evidence type="ECO:0000256" key="1">
    <source>
        <dbReference type="ARBA" id="ARBA00004123"/>
    </source>
</evidence>
<feature type="compositionally biased region" description="Low complexity" evidence="6">
    <location>
        <begin position="363"/>
        <end position="383"/>
    </location>
</feature>
<dbReference type="GO" id="GO:0003677">
    <property type="term" value="F:DNA binding"/>
    <property type="evidence" value="ECO:0007669"/>
    <property type="project" value="TreeGrafter"/>
</dbReference>
<accession>A0A074YPS8</accession>
<feature type="region of interest" description="Disordered" evidence="6">
    <location>
        <begin position="83"/>
        <end position="187"/>
    </location>
</feature>
<comment type="subcellular location">
    <subcellularLocation>
        <location evidence="1">Nucleus</location>
    </subcellularLocation>
</comment>
<dbReference type="STRING" id="1043005.A0A074YPS8"/>
<dbReference type="RefSeq" id="XP_013347922.1">
    <property type="nucleotide sequence ID" value="XM_013492468.1"/>
</dbReference>
<evidence type="ECO:0000256" key="3">
    <source>
        <dbReference type="ARBA" id="ARBA00023015"/>
    </source>
</evidence>
<dbReference type="GO" id="GO:0051123">
    <property type="term" value="P:RNA polymerase II preinitiation complex assembly"/>
    <property type="evidence" value="ECO:0007669"/>
    <property type="project" value="TreeGrafter"/>
</dbReference>
<name>A0A074YPS8_AURSE</name>
<evidence type="ECO:0000313" key="9">
    <source>
        <dbReference type="Proteomes" id="UP000030641"/>
    </source>
</evidence>
<feature type="compositionally biased region" description="Low complexity" evidence="6">
    <location>
        <begin position="296"/>
        <end position="348"/>
    </location>
</feature>
<dbReference type="Gene3D" id="1.10.20.10">
    <property type="entry name" value="Histone, subunit A"/>
    <property type="match status" value="1"/>
</dbReference>
<dbReference type="AlphaFoldDB" id="A0A074YPS8"/>
<feature type="compositionally biased region" description="Basic and acidic residues" evidence="6">
    <location>
        <begin position="272"/>
        <end position="295"/>
    </location>
</feature>
<organism evidence="8 9">
    <name type="scientific">Aureobasidium subglaciale (strain EXF-2481)</name>
    <name type="common">Aureobasidium pullulans var. subglaciale</name>
    <dbReference type="NCBI Taxonomy" id="1043005"/>
    <lineage>
        <taxon>Eukaryota</taxon>
        <taxon>Fungi</taxon>
        <taxon>Dikarya</taxon>
        <taxon>Ascomycota</taxon>
        <taxon>Pezizomycotina</taxon>
        <taxon>Dothideomycetes</taxon>
        <taxon>Dothideomycetidae</taxon>
        <taxon>Dothideales</taxon>
        <taxon>Saccotheciaceae</taxon>
        <taxon>Aureobasidium</taxon>
    </lineage>
</organism>
<dbReference type="GO" id="GO:0005669">
    <property type="term" value="C:transcription factor TFIID complex"/>
    <property type="evidence" value="ECO:0007669"/>
    <property type="project" value="InterPro"/>
</dbReference>
<dbReference type="FunFam" id="1.10.20.10:FF:000037">
    <property type="entry name" value="Transcription initiation factor TFIID subunit 12"/>
    <property type="match status" value="1"/>
</dbReference>
<evidence type="ECO:0000256" key="6">
    <source>
        <dbReference type="SAM" id="MobiDB-lite"/>
    </source>
</evidence>
<comment type="similarity">
    <text evidence="2">Belongs to the TAF12 family.</text>
</comment>
<dbReference type="HOGENOM" id="CLU_014055_1_0_1"/>
<feature type="compositionally biased region" description="Polar residues" evidence="6">
    <location>
        <begin position="349"/>
        <end position="359"/>
    </location>
</feature>
<feature type="compositionally biased region" description="Low complexity" evidence="6">
    <location>
        <begin position="83"/>
        <end position="181"/>
    </location>
</feature>
<sequence>MSQAGGASQAASGYPPDMIRPERIANIPMLSADLKVKYSEGLTKLWNALEANAPGSETHTKATTRIKDVSREIMRHITTWKANQTQNQQNQQQRPQSQAQVQQLPNQQQQQQQPAQQPIQAQQPQQQQAQPTPQQQQQPVPQQQIPNQQQLQQQQHHPQQPQQIPPKQQQQQQQQQVPQGQGTFPLGQQAKTFLNGFKVFPPMSIVPNTPEYENYKRLIMGNLTRLVTMQESSVSRFQQTHEKISQLEAAGQTATPELVAARDSARMGVQDARTKVDAVRNENEKNRMAWAEKSKPPQQQQNNSQTPMPQQQVASPYNQSAQANNNPNQAMSPAVPNPYQQQQQQQQQSNVPMHPQQQPIARPPNQQQPYQSPAAQGQGQPQPLTHAAAINQAQRTYSEQQQGQGTPTSQPGGQAFNHTQNTALNVGNPKFPIPKNLPTTGPHNPVAMGPARPTFGGPSNGAPGMMGQPAVQKTPHFILEGEGDRVLSKKKLDELVRQVTGGGEGDGLTPDVEESVLTLADDFVDSVITAACRLAKIRPNSTLDIRDIQIILERNYNIRVPGYSLDEVRTVRKFQPAPGWTQKMNAVQAAKVMGKNDA</sequence>
<feature type="compositionally biased region" description="Polar residues" evidence="6">
    <location>
        <begin position="416"/>
        <end position="425"/>
    </location>
</feature>
<dbReference type="InterPro" id="IPR003228">
    <property type="entry name" value="TFIID_TAF12_dom"/>
</dbReference>
<keyword evidence="9" id="KW-1185">Reference proteome</keyword>
<evidence type="ECO:0000256" key="2">
    <source>
        <dbReference type="ARBA" id="ARBA00007530"/>
    </source>
</evidence>
<protein>
    <recommendedName>
        <fullName evidence="7">Transcription initiation factor TFIID subunit 12 domain-containing protein</fullName>
    </recommendedName>
</protein>
<dbReference type="OMA" id="INMAIPK"/>
<dbReference type="CDD" id="cd07981">
    <property type="entry name" value="HFD_TAF12"/>
    <property type="match status" value="1"/>
</dbReference>
<feature type="region of interest" description="Disordered" evidence="6">
    <location>
        <begin position="262"/>
        <end position="429"/>
    </location>
</feature>
<dbReference type="PANTHER" id="PTHR12264:SF21">
    <property type="entry name" value="TRANSCRIPTION INITIATION FACTOR TFIID SUBUNIT 12"/>
    <property type="match status" value="1"/>
</dbReference>
<dbReference type="InterPro" id="IPR037794">
    <property type="entry name" value="TAF12"/>
</dbReference>
<evidence type="ECO:0000256" key="5">
    <source>
        <dbReference type="ARBA" id="ARBA00023242"/>
    </source>
</evidence>
<dbReference type="EMBL" id="KL584750">
    <property type="protein sequence ID" value="KEQ99803.1"/>
    <property type="molecule type" value="Genomic_DNA"/>
</dbReference>
<reference evidence="8 9" key="1">
    <citation type="journal article" date="2014" name="BMC Genomics">
        <title>Genome sequencing of four Aureobasidium pullulans varieties: biotechnological potential, stress tolerance, and description of new species.</title>
        <authorList>
            <person name="Gostin Ar C."/>
            <person name="Ohm R.A."/>
            <person name="Kogej T."/>
            <person name="Sonjak S."/>
            <person name="Turk M."/>
            <person name="Zajc J."/>
            <person name="Zalar P."/>
            <person name="Grube M."/>
            <person name="Sun H."/>
            <person name="Han J."/>
            <person name="Sharma A."/>
            <person name="Chiniquy J."/>
            <person name="Ngan C.Y."/>
            <person name="Lipzen A."/>
            <person name="Barry K."/>
            <person name="Grigoriev I.V."/>
            <person name="Gunde-Cimerman N."/>
        </authorList>
    </citation>
    <scope>NUCLEOTIDE SEQUENCE [LARGE SCALE GENOMIC DNA]</scope>
    <source>
        <strain evidence="8 9">EXF-2481</strain>
    </source>
</reference>
<evidence type="ECO:0000313" key="8">
    <source>
        <dbReference type="EMBL" id="KEQ99803.1"/>
    </source>
</evidence>
<dbReference type="GO" id="GO:0046982">
    <property type="term" value="F:protein heterodimerization activity"/>
    <property type="evidence" value="ECO:0007669"/>
    <property type="project" value="InterPro"/>
</dbReference>
<keyword evidence="5" id="KW-0539">Nucleus</keyword>
<keyword evidence="4" id="KW-0804">Transcription</keyword>
<dbReference type="SUPFAM" id="SSF47113">
    <property type="entry name" value="Histone-fold"/>
    <property type="match status" value="1"/>
</dbReference>
<dbReference type="GeneID" id="25362003"/>
<dbReference type="PANTHER" id="PTHR12264">
    <property type="entry name" value="TRANSCRIPTION INITIATION FACTOR TFIID SUBUNIT 12"/>
    <property type="match status" value="1"/>
</dbReference>
<dbReference type="Proteomes" id="UP000030641">
    <property type="component" value="Unassembled WGS sequence"/>
</dbReference>
<proteinExistence type="inferred from homology"/>